<reference evidence="5" key="2">
    <citation type="submission" date="2025-09" db="UniProtKB">
        <authorList>
            <consortium name="Ensembl"/>
        </authorList>
    </citation>
    <scope>IDENTIFICATION</scope>
</reference>
<dbReference type="Gene3D" id="1.20.5.170">
    <property type="match status" value="1"/>
</dbReference>
<dbReference type="SMART" id="SM01391">
    <property type="entry name" value="Filament"/>
    <property type="match status" value="1"/>
</dbReference>
<organism evidence="5 6">
    <name type="scientific">Eptatretus burgeri</name>
    <name type="common">Inshore hagfish</name>
    <dbReference type="NCBI Taxonomy" id="7764"/>
    <lineage>
        <taxon>Eukaryota</taxon>
        <taxon>Metazoa</taxon>
        <taxon>Chordata</taxon>
        <taxon>Craniata</taxon>
        <taxon>Vertebrata</taxon>
        <taxon>Cyclostomata</taxon>
        <taxon>Myxini</taxon>
        <taxon>Myxiniformes</taxon>
        <taxon>Myxinidae</taxon>
        <taxon>Eptatretinae</taxon>
        <taxon>Eptatretus</taxon>
    </lineage>
</organism>
<dbReference type="SUPFAM" id="SSF64593">
    <property type="entry name" value="Intermediate filament protein, coiled coil region"/>
    <property type="match status" value="2"/>
</dbReference>
<dbReference type="PANTHER" id="PTHR23239">
    <property type="entry name" value="INTERMEDIATE FILAMENT"/>
    <property type="match status" value="1"/>
</dbReference>
<dbReference type="Ensembl" id="ENSEBUT00000014697.1">
    <property type="protein sequence ID" value="ENSEBUP00000014123.1"/>
    <property type="gene ID" value="ENSEBUG00000008901.1"/>
</dbReference>
<dbReference type="Proteomes" id="UP000694388">
    <property type="component" value="Unplaced"/>
</dbReference>
<evidence type="ECO:0000259" key="4">
    <source>
        <dbReference type="PROSITE" id="PS51842"/>
    </source>
</evidence>
<evidence type="ECO:0000313" key="6">
    <source>
        <dbReference type="Proteomes" id="UP000694388"/>
    </source>
</evidence>
<feature type="coiled-coil region" evidence="3">
    <location>
        <begin position="273"/>
        <end position="335"/>
    </location>
</feature>
<dbReference type="GeneTree" id="ENSGT00950000182969"/>
<feature type="coiled-coil region" evidence="3">
    <location>
        <begin position="160"/>
        <end position="205"/>
    </location>
</feature>
<feature type="coiled-coil region" evidence="3">
    <location>
        <begin position="58"/>
        <end position="92"/>
    </location>
</feature>
<dbReference type="Pfam" id="PF00038">
    <property type="entry name" value="Filament"/>
    <property type="match status" value="1"/>
</dbReference>
<dbReference type="InterPro" id="IPR039008">
    <property type="entry name" value="IF_rod_dom"/>
</dbReference>
<evidence type="ECO:0000256" key="1">
    <source>
        <dbReference type="ARBA" id="ARBA00022754"/>
    </source>
</evidence>
<dbReference type="PRINTS" id="PR01248">
    <property type="entry name" value="TYPE1KERATIN"/>
</dbReference>
<dbReference type="Gene3D" id="1.20.5.1160">
    <property type="entry name" value="Vasodilator-stimulated phosphoprotein"/>
    <property type="match status" value="1"/>
</dbReference>
<accession>A0A8C4QG02</accession>
<keyword evidence="1" id="KW-0403">Intermediate filament</keyword>
<dbReference type="PROSITE" id="PS51842">
    <property type="entry name" value="IF_ROD_2"/>
    <property type="match status" value="1"/>
</dbReference>
<feature type="domain" description="IF rod" evidence="4">
    <location>
        <begin position="54"/>
        <end position="343"/>
    </location>
</feature>
<dbReference type="InterPro" id="IPR002957">
    <property type="entry name" value="Keratin_I"/>
</dbReference>
<keyword evidence="6" id="KW-1185">Reference proteome</keyword>
<evidence type="ECO:0000256" key="2">
    <source>
        <dbReference type="ARBA" id="ARBA00023054"/>
    </source>
</evidence>
<proteinExistence type="predicted"/>
<sequence>MSLSLTTSFASSHRSNFGGGGYGGYCGSNFGGGGGGSYSGGSIRMGSSSLQGNEKQAMQGLNDRLARYLEKVQSLERSNAEIELKIKELLQGRGPENKDYNHYFEIITDLKNTQIMENAKIGLEIDNARLAADDFKTKWENENTLRNSVEADIANLHSLHDEYTLARSDLECDIEGLQEELNFMRKNHEEEVAALKAQIAGSNMSIEVDAKSGPDIQQMLEDMRRKYEKIGQTTVSTVVVKQDQACSTAKNEVVETRRSMQSIQTEMETLRGLDQLADINDRKARELEQYLNAVACLENDIATSRSNINEQLCKYSALLDEKMKLEKEIETYRTLLSGGESMK</sequence>
<dbReference type="AlphaFoldDB" id="A0A8C4QG02"/>
<dbReference type="OMA" id="WENENTL"/>
<name>A0A8C4QG02_EPTBU</name>
<dbReference type="PANTHER" id="PTHR23239:SF344">
    <property type="entry name" value="KERATIN, TYPE I CYTOSKELETAL 15-LIKE"/>
    <property type="match status" value="1"/>
</dbReference>
<dbReference type="GO" id="GO:0005882">
    <property type="term" value="C:intermediate filament"/>
    <property type="evidence" value="ECO:0007669"/>
    <property type="project" value="UniProtKB-KW"/>
</dbReference>
<evidence type="ECO:0000313" key="5">
    <source>
        <dbReference type="Ensembl" id="ENSEBUP00000014123.1"/>
    </source>
</evidence>
<keyword evidence="2 3" id="KW-0175">Coiled coil</keyword>
<reference evidence="5" key="1">
    <citation type="submission" date="2025-08" db="UniProtKB">
        <authorList>
            <consortium name="Ensembl"/>
        </authorList>
    </citation>
    <scope>IDENTIFICATION</scope>
</reference>
<protein>
    <recommendedName>
        <fullName evidence="4">IF rod domain-containing protein</fullName>
    </recommendedName>
</protein>
<dbReference type="GO" id="GO:0005198">
    <property type="term" value="F:structural molecule activity"/>
    <property type="evidence" value="ECO:0007669"/>
    <property type="project" value="InterPro"/>
</dbReference>
<evidence type="ECO:0000256" key="3">
    <source>
        <dbReference type="SAM" id="Coils"/>
    </source>
</evidence>